<dbReference type="PANTHER" id="PTHR11712:SF336">
    <property type="entry name" value="3-OXOACYL-[ACYL-CARRIER-PROTEIN] SYNTHASE, MITOCHONDRIAL"/>
    <property type="match status" value="1"/>
</dbReference>
<evidence type="ECO:0000256" key="11">
    <source>
        <dbReference type="PIRNR" id="PIRNR000447"/>
    </source>
</evidence>
<accession>A0A399EFY3</accession>
<evidence type="ECO:0000256" key="3">
    <source>
        <dbReference type="ARBA" id="ARBA00012356"/>
    </source>
</evidence>
<dbReference type="UniPathway" id="UPA00094"/>
<comment type="caution">
    <text evidence="15">The sequence shown here is derived from an EMBL/GenBank/DDBJ whole genome shotgun (WGS) entry which is preliminary data.</text>
</comment>
<dbReference type="NCBIfam" id="TIGR03150">
    <property type="entry name" value="fabF"/>
    <property type="match status" value="1"/>
</dbReference>
<dbReference type="FunFam" id="3.40.47.10:FF:000009">
    <property type="entry name" value="3-oxoacyl-[acyl-carrier-protein] synthase 2"/>
    <property type="match status" value="1"/>
</dbReference>
<comment type="similarity">
    <text evidence="2 11 13">Belongs to the thiolase-like superfamily. Beta-ketoacyl-ACP synthases family.</text>
</comment>
<dbReference type="AlphaFoldDB" id="A0A399EFY3"/>
<evidence type="ECO:0000256" key="7">
    <source>
        <dbReference type="ARBA" id="ARBA00022832"/>
    </source>
</evidence>
<evidence type="ECO:0000256" key="10">
    <source>
        <dbReference type="ARBA" id="ARBA00023315"/>
    </source>
</evidence>
<comment type="catalytic activity">
    <reaction evidence="11">
        <text>(9Z)-hexadecenoyl-[ACP] + malonyl-[ACP] + H(+) = 3-oxo-(11Z)-octadecenoyl-[ACP] + holo-[ACP] + CO2</text>
        <dbReference type="Rhea" id="RHEA:55040"/>
        <dbReference type="Rhea" id="RHEA-COMP:9623"/>
        <dbReference type="Rhea" id="RHEA-COMP:9685"/>
        <dbReference type="Rhea" id="RHEA-COMP:10800"/>
        <dbReference type="Rhea" id="RHEA-COMP:14074"/>
        <dbReference type="ChEBI" id="CHEBI:15378"/>
        <dbReference type="ChEBI" id="CHEBI:16526"/>
        <dbReference type="ChEBI" id="CHEBI:64479"/>
        <dbReference type="ChEBI" id="CHEBI:78449"/>
        <dbReference type="ChEBI" id="CHEBI:83989"/>
        <dbReference type="ChEBI" id="CHEBI:138538"/>
        <dbReference type="EC" id="2.3.1.179"/>
    </reaction>
</comment>
<evidence type="ECO:0000313" key="16">
    <source>
        <dbReference type="Proteomes" id="UP000265800"/>
    </source>
</evidence>
<dbReference type="InterPro" id="IPR000794">
    <property type="entry name" value="Beta-ketoacyl_synthase"/>
</dbReference>
<dbReference type="GO" id="GO:0004315">
    <property type="term" value="F:3-oxoacyl-[acyl-carrier-protein] synthase activity"/>
    <property type="evidence" value="ECO:0007669"/>
    <property type="project" value="UniProtKB-UniRule"/>
</dbReference>
<keyword evidence="6 11" id="KW-0808">Transferase</keyword>
<evidence type="ECO:0000259" key="14">
    <source>
        <dbReference type="PROSITE" id="PS52004"/>
    </source>
</evidence>
<evidence type="ECO:0000256" key="12">
    <source>
        <dbReference type="PIRSR" id="PIRSR000447-1"/>
    </source>
</evidence>
<feature type="domain" description="Ketosynthase family 3 (KS3)" evidence="14">
    <location>
        <begin position="4"/>
        <end position="411"/>
    </location>
</feature>
<evidence type="ECO:0000256" key="4">
    <source>
        <dbReference type="ARBA" id="ARBA00014657"/>
    </source>
</evidence>
<keyword evidence="8" id="KW-0443">Lipid metabolism</keyword>
<dbReference type="PROSITE" id="PS52004">
    <property type="entry name" value="KS3_2"/>
    <property type="match status" value="1"/>
</dbReference>
<keyword evidence="5 11" id="KW-0444">Lipid biosynthesis</keyword>
<sequence>MALMRRVVVTGIGPVAPNGVGAEAFHKAQLAGRSGIRRITQFDASSYPVQIAGEVDVNPEQYIEKRELRRLDRFTQLALIAGQLALEDAGLELEKEDPTRIGTLIGTGIGGMITWQEQSRVLFEKGGTRLSPFFIPMMIANMASAQLAMRYGFMGPSSTVVTACATGSDAIGNAFRVVQLGEADIMLTGGTEAPVAEMAIGSFGVMRALSTRNDEPEKASRPFSKSRDGFVLSEGAAVLVLEEYERAKARGARIYAEVVGFGRSCDAHHITEPHPEGKGAALAMQAALKDAKAAPEQVGYINAHGTSTPIGDRAETLAIKQVFGEHAYRLAVSSTKSMIGHLLGAAGAIEAIATVQALASGILPPTINLDDPDPELDLDYIPHTPREQKVEYALSNSFAFGGMNATLLFRRV</sequence>
<keyword evidence="9 11" id="KW-0275">Fatty acid biosynthesis</keyword>
<keyword evidence="10 11" id="KW-0012">Acyltransferase</keyword>
<evidence type="ECO:0000256" key="5">
    <source>
        <dbReference type="ARBA" id="ARBA00022516"/>
    </source>
</evidence>
<evidence type="ECO:0000256" key="9">
    <source>
        <dbReference type="ARBA" id="ARBA00023160"/>
    </source>
</evidence>
<dbReference type="SMART" id="SM00825">
    <property type="entry name" value="PKS_KS"/>
    <property type="match status" value="1"/>
</dbReference>
<keyword evidence="7" id="KW-0276">Fatty acid metabolism</keyword>
<dbReference type="InterPro" id="IPR016039">
    <property type="entry name" value="Thiolase-like"/>
</dbReference>
<dbReference type="GO" id="GO:0006633">
    <property type="term" value="P:fatty acid biosynthetic process"/>
    <property type="evidence" value="ECO:0007669"/>
    <property type="project" value="UniProtKB-UniRule"/>
</dbReference>
<dbReference type="NCBIfam" id="NF005589">
    <property type="entry name" value="PRK07314.1"/>
    <property type="match status" value="1"/>
</dbReference>
<evidence type="ECO:0000256" key="8">
    <source>
        <dbReference type="ARBA" id="ARBA00023098"/>
    </source>
</evidence>
<evidence type="ECO:0000256" key="6">
    <source>
        <dbReference type="ARBA" id="ARBA00022679"/>
    </source>
</evidence>
<protein>
    <recommendedName>
        <fullName evidence="4 11">3-oxoacyl-[acyl-carrier-protein] synthase 2</fullName>
        <ecNumber evidence="3 11">2.3.1.179</ecNumber>
    </recommendedName>
</protein>
<evidence type="ECO:0000256" key="2">
    <source>
        <dbReference type="ARBA" id="ARBA00008467"/>
    </source>
</evidence>
<dbReference type="Proteomes" id="UP000265800">
    <property type="component" value="Unassembled WGS sequence"/>
</dbReference>
<dbReference type="Gene3D" id="3.40.47.10">
    <property type="match status" value="1"/>
</dbReference>
<dbReference type="SUPFAM" id="SSF53901">
    <property type="entry name" value="Thiolase-like"/>
    <property type="match status" value="2"/>
</dbReference>
<comment type="catalytic activity">
    <reaction evidence="11">
        <text>a fatty acyl-[ACP] + malonyl-[ACP] + H(+) = a 3-oxoacyl-[ACP] + holo-[ACP] + CO2</text>
        <dbReference type="Rhea" id="RHEA:22836"/>
        <dbReference type="Rhea" id="RHEA-COMP:9623"/>
        <dbReference type="Rhea" id="RHEA-COMP:9685"/>
        <dbReference type="Rhea" id="RHEA-COMP:9916"/>
        <dbReference type="Rhea" id="RHEA-COMP:14125"/>
        <dbReference type="ChEBI" id="CHEBI:15378"/>
        <dbReference type="ChEBI" id="CHEBI:16526"/>
        <dbReference type="ChEBI" id="CHEBI:64479"/>
        <dbReference type="ChEBI" id="CHEBI:78449"/>
        <dbReference type="ChEBI" id="CHEBI:78776"/>
        <dbReference type="ChEBI" id="CHEBI:138651"/>
    </reaction>
</comment>
<dbReference type="PIRSF" id="PIRSF000447">
    <property type="entry name" value="KAS_II"/>
    <property type="match status" value="1"/>
</dbReference>
<dbReference type="CDD" id="cd00834">
    <property type="entry name" value="KAS_I_II"/>
    <property type="match status" value="1"/>
</dbReference>
<reference evidence="15 16" key="1">
    <citation type="submission" date="2018-08" db="EMBL/GenBank/DDBJ databases">
        <title>Meiothermus luteus KCTC 52599 genome sequencing project.</title>
        <authorList>
            <person name="Da Costa M.S."/>
            <person name="Albuquerque L."/>
            <person name="Raposo P."/>
            <person name="Froufe H.J.C."/>
            <person name="Barroso C.S."/>
            <person name="Egas C."/>
        </authorList>
    </citation>
    <scope>NUCLEOTIDE SEQUENCE [LARGE SCALE GENOMIC DNA]</scope>
    <source>
        <strain evidence="15 16">KCTC 52599</strain>
    </source>
</reference>
<gene>
    <name evidence="15" type="primary">fabF</name>
    <name evidence="15" type="ORF">Mlute_02170</name>
</gene>
<feature type="active site" description="For beta-ketoacyl synthase activity" evidence="12">
    <location>
        <position position="164"/>
    </location>
</feature>
<dbReference type="InterPro" id="IPR014030">
    <property type="entry name" value="Ketoacyl_synth_N"/>
</dbReference>
<dbReference type="Pfam" id="PF02801">
    <property type="entry name" value="Ketoacyl-synt_C"/>
    <property type="match status" value="1"/>
</dbReference>
<dbReference type="PANTHER" id="PTHR11712">
    <property type="entry name" value="POLYKETIDE SYNTHASE-RELATED"/>
    <property type="match status" value="1"/>
</dbReference>
<keyword evidence="16" id="KW-1185">Reference proteome</keyword>
<comment type="function">
    <text evidence="11">Involved in the type II fatty acid elongation cycle. Catalyzes the elongation of a wide range of acyl-ACP by the addition of two carbons from malonyl-ACP to an acyl acceptor. Can efficiently catalyze the conversion of palmitoleoyl-ACP (cis-hexadec-9-enoyl-ACP) to cis-vaccenoyl-ACP (cis-octadec-11-enoyl-ACP), an essential step in the thermal regulation of fatty acid composition.</text>
</comment>
<evidence type="ECO:0000256" key="1">
    <source>
        <dbReference type="ARBA" id="ARBA00005194"/>
    </source>
</evidence>
<dbReference type="InterPro" id="IPR020841">
    <property type="entry name" value="PKS_Beta-ketoAc_synthase_dom"/>
</dbReference>
<dbReference type="NCBIfam" id="NF004970">
    <property type="entry name" value="PRK06333.1"/>
    <property type="match status" value="1"/>
</dbReference>
<evidence type="ECO:0000313" key="15">
    <source>
        <dbReference type="EMBL" id="RIH83557.1"/>
    </source>
</evidence>
<comment type="pathway">
    <text evidence="1 11">Lipid metabolism; fatty acid biosynthesis.</text>
</comment>
<dbReference type="Pfam" id="PF00109">
    <property type="entry name" value="ketoacyl-synt"/>
    <property type="match status" value="1"/>
</dbReference>
<dbReference type="InterPro" id="IPR017568">
    <property type="entry name" value="3-oxoacyl-ACP_synth-2"/>
</dbReference>
<dbReference type="EMBL" id="QWKZ01000078">
    <property type="protein sequence ID" value="RIH83557.1"/>
    <property type="molecule type" value="Genomic_DNA"/>
</dbReference>
<organism evidence="15 16">
    <name type="scientific">Meiothermus luteus</name>
    <dbReference type="NCBI Taxonomy" id="2026184"/>
    <lineage>
        <taxon>Bacteria</taxon>
        <taxon>Thermotogati</taxon>
        <taxon>Deinococcota</taxon>
        <taxon>Deinococci</taxon>
        <taxon>Thermales</taxon>
        <taxon>Thermaceae</taxon>
        <taxon>Meiothermus</taxon>
    </lineage>
</organism>
<name>A0A399EFY3_9DEIN</name>
<dbReference type="GO" id="GO:0005829">
    <property type="term" value="C:cytosol"/>
    <property type="evidence" value="ECO:0007669"/>
    <property type="project" value="TreeGrafter"/>
</dbReference>
<dbReference type="InterPro" id="IPR018201">
    <property type="entry name" value="Ketoacyl_synth_AS"/>
</dbReference>
<proteinExistence type="inferred from homology"/>
<dbReference type="EC" id="2.3.1.179" evidence="3 11"/>
<dbReference type="PROSITE" id="PS00606">
    <property type="entry name" value="KS3_1"/>
    <property type="match status" value="1"/>
</dbReference>
<dbReference type="InterPro" id="IPR014031">
    <property type="entry name" value="Ketoacyl_synth_C"/>
</dbReference>
<evidence type="ECO:0000256" key="13">
    <source>
        <dbReference type="RuleBase" id="RU003694"/>
    </source>
</evidence>